<accession>A0A839GIN1</accession>
<dbReference type="PANTHER" id="PTHR40980">
    <property type="entry name" value="PLUG DOMAIN-CONTAINING PROTEIN"/>
    <property type="match status" value="1"/>
</dbReference>
<comment type="subcellular location">
    <subcellularLocation>
        <location evidence="1 8">Cell outer membrane</location>
        <topology evidence="1 8">Multi-pass membrane protein</topology>
    </subcellularLocation>
</comment>
<dbReference type="Gene3D" id="2.40.170.20">
    <property type="entry name" value="TonB-dependent receptor, beta-barrel domain"/>
    <property type="match status" value="1"/>
</dbReference>
<dbReference type="EMBL" id="JACJIQ010000004">
    <property type="protein sequence ID" value="MBA9076599.1"/>
    <property type="molecule type" value="Genomic_DNA"/>
</dbReference>
<evidence type="ECO:0000256" key="9">
    <source>
        <dbReference type="RuleBase" id="RU003357"/>
    </source>
</evidence>
<evidence type="ECO:0000256" key="10">
    <source>
        <dbReference type="SAM" id="SignalP"/>
    </source>
</evidence>
<sequence length="933" mass="103925">MKSLLLTLSLLLTAGFTYAQQGTLAGKVKDKKTGEPIIGAVVFITGTGTAANTDIDGSFNLKTQPGMYKITVSYVSYKQATYENIKVEPGKTTTVDFEIEETASTSLNAVTIVGTRQTNTDIALINELKQSEVVVSGVSGEQIAKSLDRDAAETVKRIPGVTIMNDRYIVIRGMNERYNTVMLNDALTPSTEPDSRAFSFDVLPTSVIDRILIYKNGSPELPGDFGGGVIKVYTKNFADENTTSIGISASYRGNTTFGNFLSAPGSNTDFLGFDNGDRALPSSFQGNINQKQPEQLTEMGRQLPNTWTGDPGKALPDMRFSVGMTRVLDVKDIRFSNVTAISYSNTRLFTSGTRVKYLDFDESAGKSPLNFIYIDETSTQNSRLGILHNWTARLNNRNRIEFSNLFNQLGSNSILYRRGFEYANGLEQQNYALRYESRSIYAGQLQGTHEINNLKTTVTWIGGYSYTNRNEPDYRRLRTQRDIGTNDKFAVAYKQTPSLADAGRFYSDLNEHTYTASAQIEHKFNPADSLSENAPKIRAGFYVEKKNRDFDARFLSYRPSNTNTFDNNLIYLPLNEVFAEQNINPTTGWSIVEGTNPTDSYTASNMLIAGYVGGAMPITEQLSISGGARLEYNNQNLESLNALSKVYTFEDKVLRVLPSANMTFEFNKRSMLRAGASITLNRPQFREVAPFSYYNFITLFEESGAPLKTSTIYNADLRYEFYPSQTELLSVGVFGKYFINPIEKYFEVTNMGNSLTYTNTPSATTYGVELEARKSLTGLTASPFLDRFSILLNASLIKSDVKLSEEAAVGLKNTSRPMMGQSPYVVNAGLYYQDSDRQLQVNLLYNVVGQRVWAVGSYANPTIYEMPRNILDLSVTKGLGKHFELKAGIQDILNQKVRLIQDSNEDSKITGIDETVQDFKRGSYSTLGITYKF</sequence>
<keyword evidence="6 8" id="KW-0472">Membrane</keyword>
<feature type="chain" id="PRO_5032477449" evidence="10">
    <location>
        <begin position="20"/>
        <end position="933"/>
    </location>
</feature>
<keyword evidence="2 8" id="KW-0813">Transport</keyword>
<dbReference type="SUPFAM" id="SSF56935">
    <property type="entry name" value="Porins"/>
    <property type="match status" value="1"/>
</dbReference>
<evidence type="ECO:0000256" key="7">
    <source>
        <dbReference type="ARBA" id="ARBA00023237"/>
    </source>
</evidence>
<evidence type="ECO:0000256" key="8">
    <source>
        <dbReference type="PROSITE-ProRule" id="PRU01360"/>
    </source>
</evidence>
<feature type="domain" description="TonB-dependent receptor plug" evidence="12">
    <location>
        <begin position="129"/>
        <end position="223"/>
    </location>
</feature>
<keyword evidence="7 8" id="KW-0998">Cell outer membrane</keyword>
<dbReference type="Pfam" id="PF00593">
    <property type="entry name" value="TonB_dep_Rec_b-barrel"/>
    <property type="match status" value="1"/>
</dbReference>
<dbReference type="Gene3D" id="2.170.130.10">
    <property type="entry name" value="TonB-dependent receptor, plug domain"/>
    <property type="match status" value="1"/>
</dbReference>
<evidence type="ECO:0000313" key="13">
    <source>
        <dbReference type="EMBL" id="MBA9076599.1"/>
    </source>
</evidence>
<evidence type="ECO:0000256" key="5">
    <source>
        <dbReference type="ARBA" id="ARBA00023077"/>
    </source>
</evidence>
<dbReference type="InterPro" id="IPR039426">
    <property type="entry name" value="TonB-dep_rcpt-like"/>
</dbReference>
<evidence type="ECO:0000256" key="2">
    <source>
        <dbReference type="ARBA" id="ARBA00022448"/>
    </source>
</evidence>
<keyword evidence="10" id="KW-0732">Signal</keyword>
<dbReference type="Gene3D" id="2.60.40.1120">
    <property type="entry name" value="Carboxypeptidase-like, regulatory domain"/>
    <property type="match status" value="1"/>
</dbReference>
<keyword evidence="5 9" id="KW-0798">TonB box</keyword>
<dbReference type="InterPro" id="IPR012910">
    <property type="entry name" value="Plug_dom"/>
</dbReference>
<evidence type="ECO:0000256" key="1">
    <source>
        <dbReference type="ARBA" id="ARBA00004571"/>
    </source>
</evidence>
<dbReference type="AlphaFoldDB" id="A0A839GIN1"/>
<comment type="similarity">
    <text evidence="8 9">Belongs to the TonB-dependent receptor family.</text>
</comment>
<dbReference type="Pfam" id="PF07715">
    <property type="entry name" value="Plug"/>
    <property type="match status" value="1"/>
</dbReference>
<feature type="domain" description="TonB-dependent receptor-like beta-barrel" evidence="11">
    <location>
        <begin position="463"/>
        <end position="890"/>
    </location>
</feature>
<dbReference type="InterPro" id="IPR037066">
    <property type="entry name" value="Plug_dom_sf"/>
</dbReference>
<evidence type="ECO:0000313" key="14">
    <source>
        <dbReference type="Proteomes" id="UP000563094"/>
    </source>
</evidence>
<dbReference type="Pfam" id="PF13620">
    <property type="entry name" value="CarboxypepD_reg"/>
    <property type="match status" value="1"/>
</dbReference>
<dbReference type="PROSITE" id="PS52016">
    <property type="entry name" value="TONB_DEPENDENT_REC_3"/>
    <property type="match status" value="1"/>
</dbReference>
<evidence type="ECO:0000256" key="4">
    <source>
        <dbReference type="ARBA" id="ARBA00022692"/>
    </source>
</evidence>
<dbReference type="Proteomes" id="UP000563094">
    <property type="component" value="Unassembled WGS sequence"/>
</dbReference>
<evidence type="ECO:0000256" key="3">
    <source>
        <dbReference type="ARBA" id="ARBA00022452"/>
    </source>
</evidence>
<evidence type="ECO:0000256" key="6">
    <source>
        <dbReference type="ARBA" id="ARBA00023136"/>
    </source>
</evidence>
<organism evidence="13 14">
    <name type="scientific">Rufibacter quisquiliarum</name>
    <dbReference type="NCBI Taxonomy" id="1549639"/>
    <lineage>
        <taxon>Bacteria</taxon>
        <taxon>Pseudomonadati</taxon>
        <taxon>Bacteroidota</taxon>
        <taxon>Cytophagia</taxon>
        <taxon>Cytophagales</taxon>
        <taxon>Hymenobacteraceae</taxon>
        <taxon>Rufibacter</taxon>
    </lineage>
</organism>
<keyword evidence="3 8" id="KW-1134">Transmembrane beta strand</keyword>
<reference evidence="13 14" key="1">
    <citation type="submission" date="2020-08" db="EMBL/GenBank/DDBJ databases">
        <title>Genomic Encyclopedia of Type Strains, Phase IV (KMG-IV): sequencing the most valuable type-strain genomes for metagenomic binning, comparative biology and taxonomic classification.</title>
        <authorList>
            <person name="Goeker M."/>
        </authorList>
    </citation>
    <scope>NUCLEOTIDE SEQUENCE [LARGE SCALE GENOMIC DNA]</scope>
    <source>
        <strain evidence="13 14">DSM 29854</strain>
    </source>
</reference>
<dbReference type="PANTHER" id="PTHR40980:SF5">
    <property type="entry name" value="TONB-DEPENDENT RECEPTOR"/>
    <property type="match status" value="1"/>
</dbReference>
<dbReference type="InterPro" id="IPR008969">
    <property type="entry name" value="CarboxyPept-like_regulatory"/>
</dbReference>
<comment type="caution">
    <text evidence="13">The sequence shown here is derived from an EMBL/GenBank/DDBJ whole genome shotgun (WGS) entry which is preliminary data.</text>
</comment>
<evidence type="ECO:0000259" key="12">
    <source>
        <dbReference type="Pfam" id="PF07715"/>
    </source>
</evidence>
<protein>
    <submittedName>
        <fullName evidence="13">TonB-dependent receptor</fullName>
    </submittedName>
</protein>
<dbReference type="InterPro" id="IPR000531">
    <property type="entry name" value="Beta-barrel_TonB"/>
</dbReference>
<name>A0A839GIN1_9BACT</name>
<proteinExistence type="inferred from homology"/>
<feature type="signal peptide" evidence="10">
    <location>
        <begin position="1"/>
        <end position="19"/>
    </location>
</feature>
<dbReference type="GO" id="GO:0009279">
    <property type="term" value="C:cell outer membrane"/>
    <property type="evidence" value="ECO:0007669"/>
    <property type="project" value="UniProtKB-SubCell"/>
</dbReference>
<evidence type="ECO:0000259" key="11">
    <source>
        <dbReference type="Pfam" id="PF00593"/>
    </source>
</evidence>
<gene>
    <name evidence="13" type="ORF">FHS90_001305</name>
</gene>
<dbReference type="InterPro" id="IPR036942">
    <property type="entry name" value="Beta-barrel_TonB_sf"/>
</dbReference>
<dbReference type="SUPFAM" id="SSF49464">
    <property type="entry name" value="Carboxypeptidase regulatory domain-like"/>
    <property type="match status" value="1"/>
</dbReference>
<keyword evidence="14" id="KW-1185">Reference proteome</keyword>
<dbReference type="RefSeq" id="WP_182512400.1">
    <property type="nucleotide sequence ID" value="NZ_JACJIQ010000004.1"/>
</dbReference>
<keyword evidence="4 8" id="KW-0812">Transmembrane</keyword>
<keyword evidence="13" id="KW-0675">Receptor</keyword>